<accession>A0A437CU31</accession>
<evidence type="ECO:0000313" key="5">
    <source>
        <dbReference type="EMBL" id="RVE66401.1"/>
    </source>
</evidence>
<dbReference type="GO" id="GO:0006508">
    <property type="term" value="P:proteolysis"/>
    <property type="evidence" value="ECO:0007669"/>
    <property type="project" value="InterPro"/>
</dbReference>
<proteinExistence type="predicted"/>
<keyword evidence="2" id="KW-1015">Disulfide bond</keyword>
<feature type="chain" id="PRO_5019328725" description="Apple domain-containing protein" evidence="3">
    <location>
        <begin position="18"/>
        <end position="375"/>
    </location>
</feature>
<keyword evidence="6" id="KW-1185">Reference proteome</keyword>
<keyword evidence="3" id="KW-0732">Signal</keyword>
<sequence length="375" mass="42569">MITALLWLSLLPLSSFASPDACNQELLEEVDFPGSDIAVLQSPDVEHCQRLCTQHPSCLFFTFLGSNWKSDDRTFRCYLKSTPSGKPTSQTPLVGVTSGFSLKSFSCKPDPEPCLSQVYQNVDFTGADYRFLFTNDYEECQRVCTHDPACQFFTFLGGNFITQENRYRCHLKYSWNIPRVPIIERKAGVTSGFSQNLLLNQHFKEACQVTFFADKDIPGHDLERVKAVSVEHCRVMCSAHPQCSYFSFLRDGFDCYLKNNQLSLVTEAKEGVTSGLPARFCQLDSDWLSKPYEGIDFRGSDIEFELMDDAQPCQTACTASPHCQFYTYVHSNFNVPTYRRRCYLKRVITLPAPPRVAKLTEAVSGFSKRNCRTTV</sequence>
<feature type="domain" description="Apple" evidence="4">
    <location>
        <begin position="207"/>
        <end position="281"/>
    </location>
</feature>
<dbReference type="PRINTS" id="PR00005">
    <property type="entry name" value="APPLEDOMAIN"/>
</dbReference>
<keyword evidence="1" id="KW-0677">Repeat</keyword>
<dbReference type="PANTHER" id="PTHR33946:SF4">
    <property type="entry name" value="COAGULATION FACTOR XI"/>
    <property type="match status" value="1"/>
</dbReference>
<dbReference type="PANTHER" id="PTHR33946">
    <property type="match status" value="1"/>
</dbReference>
<evidence type="ECO:0000256" key="2">
    <source>
        <dbReference type="ARBA" id="ARBA00023157"/>
    </source>
</evidence>
<evidence type="ECO:0000259" key="4">
    <source>
        <dbReference type="PROSITE" id="PS50948"/>
    </source>
</evidence>
<dbReference type="Proteomes" id="UP000283210">
    <property type="component" value="Chromosome 11"/>
</dbReference>
<dbReference type="CDD" id="cd01100">
    <property type="entry name" value="APPLE_Factor_XI_like"/>
    <property type="match status" value="4"/>
</dbReference>
<feature type="domain" description="Apple" evidence="4">
    <location>
        <begin position="22"/>
        <end position="107"/>
    </location>
</feature>
<dbReference type="Pfam" id="PF00024">
    <property type="entry name" value="PAN_1"/>
    <property type="match status" value="3"/>
</dbReference>
<evidence type="ECO:0000313" key="6">
    <source>
        <dbReference type="Proteomes" id="UP000283210"/>
    </source>
</evidence>
<dbReference type="OrthoDB" id="9448935at2759"/>
<reference evidence="5 6" key="1">
    <citation type="submission" date="2018-11" db="EMBL/GenBank/DDBJ databases">
        <authorList>
            <person name="Lopez-Roques C."/>
            <person name="Donnadieu C."/>
            <person name="Bouchez O."/>
            <person name="Klopp C."/>
            <person name="Cabau C."/>
            <person name="Zahm M."/>
        </authorList>
    </citation>
    <scope>NUCLEOTIDE SEQUENCE [LARGE SCALE GENOMIC DNA]</scope>
    <source>
        <strain evidence="5">RS831</strain>
        <tissue evidence="5">Whole body</tissue>
    </source>
</reference>
<protein>
    <recommendedName>
        <fullName evidence="4">Apple domain-containing protein</fullName>
    </recommendedName>
</protein>
<evidence type="ECO:0000256" key="3">
    <source>
        <dbReference type="SAM" id="SignalP"/>
    </source>
</evidence>
<reference evidence="5 6" key="2">
    <citation type="submission" date="2019-01" db="EMBL/GenBank/DDBJ databases">
        <title>A chromosome length genome reference of the Java medaka (oryzias javanicus).</title>
        <authorList>
            <person name="Herpin A."/>
            <person name="Takehana Y."/>
            <person name="Naruse K."/>
            <person name="Ansai S."/>
            <person name="Kawaguchi M."/>
        </authorList>
    </citation>
    <scope>NUCLEOTIDE SEQUENCE [LARGE SCALE GENOMIC DNA]</scope>
    <source>
        <strain evidence="5">RS831</strain>
        <tissue evidence="5">Whole body</tissue>
    </source>
</reference>
<evidence type="ECO:0000256" key="1">
    <source>
        <dbReference type="ARBA" id="ARBA00022737"/>
    </source>
</evidence>
<gene>
    <name evidence="5" type="ORF">OJAV_G00106890</name>
</gene>
<name>A0A437CU31_ORYJA</name>
<dbReference type="OMA" id="HRSCQFD"/>
<dbReference type="InterPro" id="IPR003609">
    <property type="entry name" value="Pan_app"/>
</dbReference>
<dbReference type="Gene3D" id="3.50.4.10">
    <property type="entry name" value="Hepatocyte Growth Factor"/>
    <property type="match status" value="4"/>
</dbReference>
<dbReference type="GO" id="GO:0005576">
    <property type="term" value="C:extracellular region"/>
    <property type="evidence" value="ECO:0007669"/>
    <property type="project" value="InterPro"/>
</dbReference>
<dbReference type="AlphaFoldDB" id="A0A437CU31"/>
<feature type="domain" description="Apple" evidence="4">
    <location>
        <begin position="114"/>
        <end position="187"/>
    </location>
</feature>
<organism evidence="5 6">
    <name type="scientific">Oryzias javanicus</name>
    <name type="common">Javanese ricefish</name>
    <name type="synonym">Aplocheilus javanicus</name>
    <dbReference type="NCBI Taxonomy" id="123683"/>
    <lineage>
        <taxon>Eukaryota</taxon>
        <taxon>Metazoa</taxon>
        <taxon>Chordata</taxon>
        <taxon>Craniata</taxon>
        <taxon>Vertebrata</taxon>
        <taxon>Euteleostomi</taxon>
        <taxon>Actinopterygii</taxon>
        <taxon>Neopterygii</taxon>
        <taxon>Teleostei</taxon>
        <taxon>Neoteleostei</taxon>
        <taxon>Acanthomorphata</taxon>
        <taxon>Ovalentaria</taxon>
        <taxon>Atherinomorphae</taxon>
        <taxon>Beloniformes</taxon>
        <taxon>Adrianichthyidae</taxon>
        <taxon>Oryziinae</taxon>
        <taxon>Oryzias</taxon>
    </lineage>
</organism>
<dbReference type="InterPro" id="IPR000177">
    <property type="entry name" value="Apple"/>
</dbReference>
<dbReference type="EMBL" id="CM012447">
    <property type="protein sequence ID" value="RVE66401.1"/>
    <property type="molecule type" value="Genomic_DNA"/>
</dbReference>
<dbReference type="SUPFAM" id="SSF57414">
    <property type="entry name" value="Hairpin loop containing domain-like"/>
    <property type="match status" value="2"/>
</dbReference>
<dbReference type="Pfam" id="PF14295">
    <property type="entry name" value="PAN_4"/>
    <property type="match status" value="1"/>
</dbReference>
<dbReference type="PROSITE" id="PS50948">
    <property type="entry name" value="PAN"/>
    <property type="match status" value="3"/>
</dbReference>
<feature type="signal peptide" evidence="3">
    <location>
        <begin position="1"/>
        <end position="17"/>
    </location>
</feature>
<dbReference type="SMART" id="SM00223">
    <property type="entry name" value="APPLE"/>
    <property type="match status" value="4"/>
</dbReference>